<name>Q7NU86_CHRVO</name>
<dbReference type="AlphaFoldDB" id="Q7NU86"/>
<keyword evidence="1" id="KW-0812">Transmembrane</keyword>
<evidence type="ECO:0000256" key="1">
    <source>
        <dbReference type="SAM" id="Phobius"/>
    </source>
</evidence>
<evidence type="ECO:0000313" key="3">
    <source>
        <dbReference type="EMBL" id="AAQ60485.1"/>
    </source>
</evidence>
<sequence>MGMIRFLLLFCVFCAAVLAASWHELESEPAPPRPCVVCVENAAARAAPPEPRDGVERLAQAAELMSRSESMRDAKKWFALDLLVLGVAVLCLLGYLRGLREREDL</sequence>
<keyword evidence="4" id="KW-1185">Reference proteome</keyword>
<dbReference type="Proteomes" id="UP000001424">
    <property type="component" value="Chromosome"/>
</dbReference>
<dbReference type="EMBL" id="AE016825">
    <property type="protein sequence ID" value="AAQ60485.1"/>
    <property type="molecule type" value="Genomic_DNA"/>
</dbReference>
<evidence type="ECO:0000313" key="4">
    <source>
        <dbReference type="Proteomes" id="UP000001424"/>
    </source>
</evidence>
<proteinExistence type="predicted"/>
<reference evidence="3 4" key="1">
    <citation type="journal article" date="2003" name="Proc. Natl. Acad. Sci. U.S.A.">
        <title>The complete genome sequence of Chromobacterium violaceum reveals remarkable and exploitable bacterial adaptability.</title>
        <authorList>
            <person name="Vasconcelos A.T.R."/>
            <person name="de Almeida D.F."/>
            <person name="Almeida F.C."/>
            <person name="de Almeida L.G.P."/>
            <person name="de Almeida R."/>
            <person name="Goncalves J.A.A."/>
            <person name="Andrade E.M."/>
            <person name="Antonio R.V."/>
            <person name="Araripe J."/>
            <person name="de Araujo M.F.F."/>
            <person name="Filho S.A."/>
            <person name="Azevedo V."/>
            <person name="Batista A.J."/>
            <person name="Bataus L.A.M."/>
            <person name="Batista J.S."/>
            <person name="Belo A."/>
            <person name="vander Berg C."/>
            <person name="Blamey J."/>
            <person name="Bogo M."/>
            <person name="Bonato S."/>
            <person name="Bordignon J."/>
            <person name="Brito C.A."/>
            <person name="Brocchi M."/>
            <person name="Burity H.A."/>
            <person name="Camargo A.A."/>
            <person name="Cardoso D.D.P."/>
            <person name="Carneiro N.P."/>
            <person name="Carraro D.M."/>
            <person name="Carvalho C.M.B."/>
            <person name="Cascardo J.C.M."/>
            <person name="Cavada B.S."/>
            <person name="Chueire L.M.O."/>
            <person name="Pasa T.B.C."/>
            <person name="Duran N."/>
            <person name="Fagundes N."/>
            <person name="Falcao C.L."/>
            <person name="Fantinatti F."/>
            <person name="Farias I.P."/>
            <person name="Felipe M.S.S."/>
            <person name="Ferrari L.P."/>
            <person name="Ferro J.A."/>
            <person name="Ferro M.I.T."/>
            <person name="Franco G.R."/>
            <person name="Freitas N.S.A."/>
            <person name="Furlan L.R."/>
            <person name="Gazzinelli R.T."/>
            <person name="Gomes E.A."/>
            <person name="Goncalves P.R."/>
            <person name="Grangeiro T.B."/>
            <person name="Grattapaglia D."/>
            <person name="Grisard E.C."/>
            <person name="Guimaraes C.T."/>
            <person name="Hanna E.S."/>
            <person name="Hungria M."/>
            <person name="Jardim S.N."/>
            <person name="Laurino J."/>
            <person name="Leoi L.C.T."/>
            <person name="Fassarella L."/>
            <person name="Lima A."/>
            <person name="Loureiro M.F."/>
            <person name="Lyra M.C.P."/>
            <person name="Macedo M."/>
            <person name="Madeira H.M.F."/>
            <person name="Manfio G.P."/>
            <person name="Maranhao A.Q."/>
            <person name="Martins W.S."/>
            <person name="di Mauro S.M.Z."/>
            <person name="de Medeiros S.R.B."/>
            <person name="Meissner R.D.V."/>
            <person name="Menck C.F.M."/>
            <person name="Moreira M.A.M."/>
            <person name="Nascimento F.F."/>
            <person name="Nicolas M.F."/>
            <person name="Oliveira J.G."/>
            <person name="Oliveira S.C."/>
            <person name="Paixao R.F.C."/>
            <person name="Parente J.A."/>
            <person name="Pedrosa F.O."/>
            <person name="Pena S.J.D."/>
            <person name="Perreira J.O."/>
            <person name="Perreira M."/>
            <person name="Pinto L.S.R.C."/>
            <person name="Pinto L.S."/>
            <person name="Porto J.I.R."/>
            <person name="Potrich D.P."/>
            <person name="Neto C.E.R."/>
            <person name="Reis A.M.M."/>
            <person name="Rigo L.U."/>
            <person name="Rondinelli E."/>
            <person name="dos Santos E.B.P."/>
            <person name="Santos F.R."/>
            <person name="Schneider M.P.C."/>
            <person name="Seuanez H.N."/>
            <person name="Silva A.M.R."/>
            <person name="da Silva A.L.C."/>
            <person name="Silva D.W."/>
            <person name="Silva R."/>
            <person name="Simoes I.C."/>
            <person name="Simon D."/>
            <person name="Soares C.M.A."/>
            <person name="Soares R.B.A."/>
            <person name="Souza E.M."/>
            <person name="Souza K.R.L."/>
            <person name="Souza R.C."/>
            <person name="Steffens M.B.R."/>
            <person name="Steindel M."/>
            <person name="Teixeira S.R."/>
            <person name="Urmenyi T."/>
            <person name="Vettore A."/>
            <person name="Wassem R."/>
            <person name="Zaha A."/>
            <person name="Simpson A.J.G."/>
        </authorList>
    </citation>
    <scope>NUCLEOTIDE SEQUENCE [LARGE SCALE GENOMIC DNA]</scope>
    <source>
        <strain evidence="4">ATCC 12472 / DSM 30191 / JCM 1249 / NBRC 12614 / NCIMB 9131 / NCTC 9757</strain>
    </source>
</reference>
<evidence type="ECO:0000256" key="2">
    <source>
        <dbReference type="SAM" id="SignalP"/>
    </source>
</evidence>
<dbReference type="HOGENOM" id="CLU_2231806_0_0_4"/>
<feature type="transmembrane region" description="Helical" evidence="1">
    <location>
        <begin position="77"/>
        <end position="96"/>
    </location>
</feature>
<keyword evidence="1" id="KW-0472">Membrane</keyword>
<feature type="signal peptide" evidence="2">
    <location>
        <begin position="1"/>
        <end position="19"/>
    </location>
</feature>
<keyword evidence="2" id="KW-0732">Signal</keyword>
<gene>
    <name evidence="3" type="ordered locus">CV_2817</name>
</gene>
<protein>
    <submittedName>
        <fullName evidence="3">Uncharacterized protein</fullName>
    </submittedName>
</protein>
<organism evidence="3 4">
    <name type="scientific">Chromobacterium violaceum (strain ATCC 12472 / DSM 30191 / JCM 1249 / CCUG 213 / NBRC 12614 / NCIMB 9131 / NCTC 9757 / MK)</name>
    <dbReference type="NCBI Taxonomy" id="243365"/>
    <lineage>
        <taxon>Bacteria</taxon>
        <taxon>Pseudomonadati</taxon>
        <taxon>Pseudomonadota</taxon>
        <taxon>Betaproteobacteria</taxon>
        <taxon>Neisseriales</taxon>
        <taxon>Chromobacteriaceae</taxon>
        <taxon>Chromobacterium</taxon>
    </lineage>
</organism>
<accession>Q7NU86</accession>
<feature type="chain" id="PRO_5004290636" evidence="2">
    <location>
        <begin position="20"/>
        <end position="105"/>
    </location>
</feature>
<keyword evidence="1" id="KW-1133">Transmembrane helix</keyword>
<dbReference type="KEGG" id="cvi:CV_2817"/>